<keyword evidence="18" id="KW-1185">Reference proteome</keyword>
<proteinExistence type="inferred from homology"/>
<dbReference type="PANTHER" id="PTHR45837">
    <property type="entry name" value="VESICLE-TRAFFICKING PROTEIN SEC22B"/>
    <property type="match status" value="1"/>
</dbReference>
<dbReference type="SMART" id="SM01270">
    <property type="entry name" value="Longin"/>
    <property type="match status" value="1"/>
</dbReference>
<evidence type="ECO:0000256" key="2">
    <source>
        <dbReference type="ARBA" id="ARBA00004409"/>
    </source>
</evidence>
<evidence type="ECO:0000256" key="7">
    <source>
        <dbReference type="ARBA" id="ARBA00022927"/>
    </source>
</evidence>
<keyword evidence="6" id="KW-0256">Endoplasmic reticulum</keyword>
<keyword evidence="9" id="KW-0333">Golgi apparatus</keyword>
<dbReference type="GO" id="GO:0006890">
    <property type="term" value="P:retrograde vesicle-mediated transport, Golgi to endoplasmic reticulum"/>
    <property type="evidence" value="ECO:0007669"/>
    <property type="project" value="InterPro"/>
</dbReference>
<dbReference type="GO" id="GO:0005789">
    <property type="term" value="C:endoplasmic reticulum membrane"/>
    <property type="evidence" value="ECO:0007669"/>
    <property type="project" value="UniProtKB-SubCell"/>
</dbReference>
<dbReference type="InterPro" id="IPR011012">
    <property type="entry name" value="Longin-like_dom_sf"/>
</dbReference>
<evidence type="ECO:0000259" key="15">
    <source>
        <dbReference type="PROSITE" id="PS50859"/>
    </source>
</evidence>
<dbReference type="GO" id="GO:0005484">
    <property type="term" value="F:SNAP receptor activity"/>
    <property type="evidence" value="ECO:0007669"/>
    <property type="project" value="InterPro"/>
</dbReference>
<dbReference type="GO" id="GO:0006888">
    <property type="term" value="P:endoplasmic reticulum to Golgi vesicle-mediated transport"/>
    <property type="evidence" value="ECO:0007669"/>
    <property type="project" value="InterPro"/>
</dbReference>
<dbReference type="Gene3D" id="3.30.450.50">
    <property type="entry name" value="Longin domain"/>
    <property type="match status" value="1"/>
</dbReference>
<dbReference type="CDD" id="cd15866">
    <property type="entry name" value="R-SNARE_SEC22"/>
    <property type="match status" value="1"/>
</dbReference>
<evidence type="ECO:0000256" key="6">
    <source>
        <dbReference type="ARBA" id="ARBA00022824"/>
    </source>
</evidence>
<feature type="transmembrane region" description="Helical" evidence="14">
    <location>
        <begin position="195"/>
        <end position="213"/>
    </location>
</feature>
<evidence type="ECO:0000256" key="9">
    <source>
        <dbReference type="ARBA" id="ARBA00023034"/>
    </source>
</evidence>
<dbReference type="Pfam" id="PF00957">
    <property type="entry name" value="Synaptobrevin"/>
    <property type="match status" value="1"/>
</dbReference>
<organism evidence="17 18">
    <name type="scientific">Wickerhamiella sorbophila</name>
    <dbReference type="NCBI Taxonomy" id="45607"/>
    <lineage>
        <taxon>Eukaryota</taxon>
        <taxon>Fungi</taxon>
        <taxon>Dikarya</taxon>
        <taxon>Ascomycota</taxon>
        <taxon>Saccharomycotina</taxon>
        <taxon>Dipodascomycetes</taxon>
        <taxon>Dipodascales</taxon>
        <taxon>Trichomonascaceae</taxon>
        <taxon>Wickerhamiella</taxon>
    </lineage>
</organism>
<accession>A0A2T0FPB4</accession>
<dbReference type="STRING" id="45607.A0A2T0FPB4"/>
<sequence>MVLYTYIARATDGLPLSASVEDTQGPDLKEQKKQLRIITGRITASSEPRASIESGDFTIHYLLKNDIIYMTVCEHSYPRKLVFSYLDEIQREFSTSYYNEVLKPGTRPFAFAQFDSYMQKTRRLYQDARASQNLDKLNAELQDVTKVMTKNIEDLLYRGDSLDRMSDLSTNLRSESKKYRRAAKRVNLEAMVRQYAPFIGVGFFVLFVVWWRFF</sequence>
<dbReference type="Pfam" id="PF13774">
    <property type="entry name" value="Longin"/>
    <property type="match status" value="1"/>
</dbReference>
<evidence type="ECO:0000256" key="13">
    <source>
        <dbReference type="PROSITE-ProRule" id="PRU00290"/>
    </source>
</evidence>
<dbReference type="InterPro" id="IPR010908">
    <property type="entry name" value="Longin_dom"/>
</dbReference>
<dbReference type="SUPFAM" id="SSF64356">
    <property type="entry name" value="SNARE-like"/>
    <property type="match status" value="1"/>
</dbReference>
<dbReference type="GO" id="GO:0015031">
    <property type="term" value="P:protein transport"/>
    <property type="evidence" value="ECO:0007669"/>
    <property type="project" value="UniProtKB-KW"/>
</dbReference>
<evidence type="ECO:0000256" key="11">
    <source>
        <dbReference type="ARBA" id="ARBA00023136"/>
    </source>
</evidence>
<evidence type="ECO:0000256" key="12">
    <source>
        <dbReference type="ARBA" id="ARBA00024249"/>
    </source>
</evidence>
<feature type="domain" description="V-SNARE coiled-coil homology" evidence="16">
    <location>
        <begin position="133"/>
        <end position="193"/>
    </location>
</feature>
<evidence type="ECO:0000256" key="4">
    <source>
        <dbReference type="ARBA" id="ARBA00022448"/>
    </source>
</evidence>
<feature type="domain" description="Longin" evidence="15">
    <location>
        <begin position="6"/>
        <end position="118"/>
    </location>
</feature>
<evidence type="ECO:0000256" key="8">
    <source>
        <dbReference type="ARBA" id="ARBA00022989"/>
    </source>
</evidence>
<dbReference type="GeneID" id="36518186"/>
<keyword evidence="10 13" id="KW-0175">Coiled coil</keyword>
<keyword evidence="8 14" id="KW-1133">Transmembrane helix</keyword>
<evidence type="ECO:0000256" key="3">
    <source>
        <dbReference type="ARBA" id="ARBA00008025"/>
    </source>
</evidence>
<evidence type="ECO:0000259" key="16">
    <source>
        <dbReference type="PROSITE" id="PS50892"/>
    </source>
</evidence>
<dbReference type="GO" id="GO:0000139">
    <property type="term" value="C:Golgi membrane"/>
    <property type="evidence" value="ECO:0007669"/>
    <property type="project" value="UniProtKB-SubCell"/>
</dbReference>
<name>A0A2T0FPB4_9ASCO</name>
<keyword evidence="7" id="KW-0653">Protein transport</keyword>
<evidence type="ECO:0000256" key="5">
    <source>
        <dbReference type="ARBA" id="ARBA00022692"/>
    </source>
</evidence>
<evidence type="ECO:0000313" key="17">
    <source>
        <dbReference type="EMBL" id="PRT56818.1"/>
    </source>
</evidence>
<dbReference type="InterPro" id="IPR042855">
    <property type="entry name" value="V_SNARE_CC"/>
</dbReference>
<evidence type="ECO:0000256" key="14">
    <source>
        <dbReference type="SAM" id="Phobius"/>
    </source>
</evidence>
<dbReference type="PROSITE" id="PS50859">
    <property type="entry name" value="LONGIN"/>
    <property type="match status" value="1"/>
</dbReference>
<dbReference type="PROSITE" id="PS50892">
    <property type="entry name" value="V_SNARE"/>
    <property type="match status" value="1"/>
</dbReference>
<dbReference type="SUPFAM" id="SSF58038">
    <property type="entry name" value="SNARE fusion complex"/>
    <property type="match status" value="1"/>
</dbReference>
<dbReference type="EMBL" id="NDIQ01000022">
    <property type="protein sequence ID" value="PRT56818.1"/>
    <property type="molecule type" value="Genomic_DNA"/>
</dbReference>
<gene>
    <name evidence="17" type="ORF">B9G98_04438</name>
</gene>
<reference evidence="17 18" key="1">
    <citation type="submission" date="2017-04" db="EMBL/GenBank/DDBJ databases">
        <title>Genome sequencing of [Candida] sorbophila.</title>
        <authorList>
            <person name="Ahn J.O."/>
        </authorList>
    </citation>
    <scope>NUCLEOTIDE SEQUENCE [LARGE SCALE GENOMIC DNA]</scope>
    <source>
        <strain evidence="17 18">DS02</strain>
    </source>
</reference>
<evidence type="ECO:0000256" key="10">
    <source>
        <dbReference type="ARBA" id="ARBA00023054"/>
    </source>
</evidence>
<comment type="similarity">
    <text evidence="3">Belongs to the synaptobrevin family.</text>
</comment>
<keyword evidence="11 14" id="KW-0472">Membrane</keyword>
<dbReference type="Gene3D" id="1.20.5.110">
    <property type="match status" value="1"/>
</dbReference>
<comment type="subcellular location">
    <subcellularLocation>
        <location evidence="1">Endoplasmic reticulum membrane</location>
        <topology evidence="1">Single-pass type IV membrane protein</topology>
    </subcellularLocation>
    <subcellularLocation>
        <location evidence="2">Golgi apparatus membrane</location>
        <topology evidence="2">Single-pass type IV membrane protein</topology>
    </subcellularLocation>
</comment>
<protein>
    <recommendedName>
        <fullName evidence="12">Protein transport protein SEC22</fullName>
    </recommendedName>
</protein>
<evidence type="ECO:0000313" key="18">
    <source>
        <dbReference type="Proteomes" id="UP000238350"/>
    </source>
</evidence>
<dbReference type="OrthoDB" id="1719357at2759"/>
<evidence type="ECO:0000256" key="1">
    <source>
        <dbReference type="ARBA" id="ARBA00004163"/>
    </source>
</evidence>
<keyword evidence="5 14" id="KW-0812">Transmembrane</keyword>
<dbReference type="AlphaFoldDB" id="A0A2T0FPB4"/>
<dbReference type="Proteomes" id="UP000238350">
    <property type="component" value="Unassembled WGS sequence"/>
</dbReference>
<comment type="caution">
    <text evidence="17">The sequence shown here is derived from an EMBL/GenBank/DDBJ whole genome shotgun (WGS) entry which is preliminary data.</text>
</comment>
<keyword evidence="4" id="KW-0813">Transport</keyword>
<dbReference type="RefSeq" id="XP_024666763.1">
    <property type="nucleotide sequence ID" value="XM_024810995.1"/>
</dbReference>
<dbReference type="InterPro" id="IPR044565">
    <property type="entry name" value="Sec22"/>
</dbReference>
<dbReference type="CDD" id="cd14824">
    <property type="entry name" value="Longin"/>
    <property type="match status" value="1"/>
</dbReference>